<keyword evidence="2" id="KW-1185">Reference proteome</keyword>
<gene>
    <name evidence="1" type="ORF">SAMN02982922_2607</name>
</gene>
<dbReference type="AlphaFoldDB" id="A0A1X7NVU0"/>
<protein>
    <submittedName>
        <fullName evidence="1">Uncharacterized protein</fullName>
    </submittedName>
</protein>
<proteinExistence type="predicted"/>
<sequence length="47" mass="5115">MVASLAPAACARLAGRLASDFPVKQNVMDWVRTLVIGRLRGLKTFLT</sequence>
<dbReference type="Proteomes" id="UP000193083">
    <property type="component" value="Unassembled WGS sequence"/>
</dbReference>
<reference evidence="1 2" key="1">
    <citation type="submission" date="2017-04" db="EMBL/GenBank/DDBJ databases">
        <authorList>
            <person name="Afonso C.L."/>
            <person name="Miller P.J."/>
            <person name="Scott M.A."/>
            <person name="Spackman E."/>
            <person name="Goraichik I."/>
            <person name="Dimitrov K.M."/>
            <person name="Suarez D.L."/>
            <person name="Swayne D.E."/>
        </authorList>
    </citation>
    <scope>NUCLEOTIDE SEQUENCE [LARGE SCALE GENOMIC DNA]</scope>
    <source>
        <strain evidence="1 2">B5P</strain>
    </source>
</reference>
<name>A0A1X7NVU0_9HYPH</name>
<dbReference type="EMBL" id="FXBL01000004">
    <property type="protein sequence ID" value="SMH41590.1"/>
    <property type="molecule type" value="Genomic_DNA"/>
</dbReference>
<organism evidence="1 2">
    <name type="scientific">Mesorhizobium australicum</name>
    <dbReference type="NCBI Taxonomy" id="536018"/>
    <lineage>
        <taxon>Bacteria</taxon>
        <taxon>Pseudomonadati</taxon>
        <taxon>Pseudomonadota</taxon>
        <taxon>Alphaproteobacteria</taxon>
        <taxon>Hyphomicrobiales</taxon>
        <taxon>Phyllobacteriaceae</taxon>
        <taxon>Mesorhizobium</taxon>
    </lineage>
</organism>
<accession>A0A1X7NVU0</accession>
<evidence type="ECO:0000313" key="1">
    <source>
        <dbReference type="EMBL" id="SMH41590.1"/>
    </source>
</evidence>
<evidence type="ECO:0000313" key="2">
    <source>
        <dbReference type="Proteomes" id="UP000193083"/>
    </source>
</evidence>